<reference evidence="3 4" key="1">
    <citation type="submission" date="2016-10" db="EMBL/GenBank/DDBJ databases">
        <authorList>
            <person name="de Groot N.N."/>
        </authorList>
    </citation>
    <scope>NUCLEOTIDE SEQUENCE [LARGE SCALE GENOMIC DNA]</scope>
    <source>
        <strain evidence="3 4">DSM 21039</strain>
    </source>
</reference>
<dbReference type="PROSITE" id="PS51257">
    <property type="entry name" value="PROKAR_LIPOPROTEIN"/>
    <property type="match status" value="1"/>
</dbReference>
<organism evidence="3 4">
    <name type="scientific">Chitinophaga rupis</name>
    <dbReference type="NCBI Taxonomy" id="573321"/>
    <lineage>
        <taxon>Bacteria</taxon>
        <taxon>Pseudomonadati</taxon>
        <taxon>Bacteroidota</taxon>
        <taxon>Chitinophagia</taxon>
        <taxon>Chitinophagales</taxon>
        <taxon>Chitinophagaceae</taxon>
        <taxon>Chitinophaga</taxon>
    </lineage>
</organism>
<dbReference type="InterPro" id="IPR032710">
    <property type="entry name" value="NTF2-like_dom_sf"/>
</dbReference>
<dbReference type="RefSeq" id="WP_089912177.1">
    <property type="nucleotide sequence ID" value="NZ_FOBB01000003.1"/>
</dbReference>
<dbReference type="Pfam" id="PF14534">
    <property type="entry name" value="DUF4440"/>
    <property type="match status" value="1"/>
</dbReference>
<dbReference type="AlphaFoldDB" id="A0A1H7UPF3"/>
<keyword evidence="1" id="KW-0732">Signal</keyword>
<protein>
    <recommendedName>
        <fullName evidence="2">DUF4440 domain-containing protein</fullName>
    </recommendedName>
</protein>
<dbReference type="OrthoDB" id="1119084at2"/>
<evidence type="ECO:0000313" key="4">
    <source>
        <dbReference type="Proteomes" id="UP000198984"/>
    </source>
</evidence>
<sequence>MQRTLLAFSIFLLGLAACQTPAAGDKAGAEESLRHADIAFSRVSKEKGMRLAFLAYADSTAVLLRQHHYPIVGPEAVKYIERMNDSGITLTWEPTFVEVAASGDLGYTYGTYTFTTADTSSRGTYVTIWKKSASGGWKYVLDSGNEGLGK</sequence>
<dbReference type="SUPFAM" id="SSF54427">
    <property type="entry name" value="NTF2-like"/>
    <property type="match status" value="1"/>
</dbReference>
<keyword evidence="4" id="KW-1185">Reference proteome</keyword>
<feature type="domain" description="DUF4440" evidence="2">
    <location>
        <begin position="79"/>
        <end position="138"/>
    </location>
</feature>
<evidence type="ECO:0000313" key="3">
    <source>
        <dbReference type="EMBL" id="SEL98686.1"/>
    </source>
</evidence>
<evidence type="ECO:0000256" key="1">
    <source>
        <dbReference type="SAM" id="SignalP"/>
    </source>
</evidence>
<evidence type="ECO:0000259" key="2">
    <source>
        <dbReference type="Pfam" id="PF14534"/>
    </source>
</evidence>
<name>A0A1H7UPF3_9BACT</name>
<dbReference type="EMBL" id="FOBB01000003">
    <property type="protein sequence ID" value="SEL98686.1"/>
    <property type="molecule type" value="Genomic_DNA"/>
</dbReference>
<accession>A0A1H7UPF3</accession>
<feature type="chain" id="PRO_5011651442" description="DUF4440 domain-containing protein" evidence="1">
    <location>
        <begin position="23"/>
        <end position="150"/>
    </location>
</feature>
<dbReference type="Proteomes" id="UP000198984">
    <property type="component" value="Unassembled WGS sequence"/>
</dbReference>
<feature type="signal peptide" evidence="1">
    <location>
        <begin position="1"/>
        <end position="22"/>
    </location>
</feature>
<dbReference type="Gene3D" id="3.10.450.50">
    <property type="match status" value="1"/>
</dbReference>
<proteinExistence type="predicted"/>
<dbReference type="InterPro" id="IPR027843">
    <property type="entry name" value="DUF4440"/>
</dbReference>
<dbReference type="STRING" id="573321.SAMN04488505_10363"/>
<gene>
    <name evidence="3" type="ORF">SAMN04488505_10363</name>
</gene>